<sequence length="134" mass="15357">MKVLLDTNILVDFLAKRPVFFNNAQTIIKKCKDNEITGIVAVHTISTLFYILKKYIPAENVREIFCNLFEIIEIGSANKESILNALKNKTFPDFEDGLQYQCALEELVDCIITRNKKDFFGSKIPVYTPDEFLA</sequence>
<protein>
    <recommendedName>
        <fullName evidence="1">PIN domain-containing protein</fullName>
    </recommendedName>
</protein>
<dbReference type="SUPFAM" id="SSF88723">
    <property type="entry name" value="PIN domain-like"/>
    <property type="match status" value="1"/>
</dbReference>
<dbReference type="GeneID" id="301461117"/>
<dbReference type="Gene3D" id="3.40.50.1010">
    <property type="entry name" value="5'-nuclease"/>
    <property type="match status" value="1"/>
</dbReference>
<reference evidence="2 3" key="1">
    <citation type="submission" date="2013-04" db="EMBL/GenBank/DDBJ databases">
        <title>The Genome Sequence of Treponema vincentii F0403.</title>
        <authorList>
            <consortium name="The Broad Institute Genomics Platform"/>
            <person name="Earl A."/>
            <person name="Ward D."/>
            <person name="Feldgarden M."/>
            <person name="Gevers D."/>
            <person name="Leonetti C."/>
            <person name="Izard J."/>
            <person name="Walker B."/>
            <person name="Young S."/>
            <person name="Zeng Q."/>
            <person name="Gargeya S."/>
            <person name="Fitzgerald M."/>
            <person name="Haas B."/>
            <person name="Abouelleil A."/>
            <person name="Allen A.W."/>
            <person name="Alvarado L."/>
            <person name="Arachchi H.M."/>
            <person name="Berlin A.M."/>
            <person name="Chapman S.B."/>
            <person name="Gainer-Dewar J."/>
            <person name="Goldberg J."/>
            <person name="Griggs A."/>
            <person name="Gujja S."/>
            <person name="Hansen M."/>
            <person name="Howarth C."/>
            <person name="Imamovic A."/>
            <person name="Ireland A."/>
            <person name="Larimer J."/>
            <person name="McCowan C."/>
            <person name="Murphy C."/>
            <person name="Pearson M."/>
            <person name="Poon T.W."/>
            <person name="Priest M."/>
            <person name="Roberts A."/>
            <person name="Saif S."/>
            <person name="Shea T."/>
            <person name="Sisk P."/>
            <person name="Sykes S."/>
            <person name="Wortman J."/>
            <person name="Nusbaum C."/>
            <person name="Birren B."/>
        </authorList>
    </citation>
    <scope>NUCLEOTIDE SEQUENCE [LARGE SCALE GENOMIC DNA]</scope>
    <source>
        <strain evidence="2 3">F0403</strain>
    </source>
</reference>
<comment type="caution">
    <text evidence="2">The sequence shown here is derived from an EMBL/GenBank/DDBJ whole genome shotgun (WGS) entry which is preliminary data.</text>
</comment>
<accession>S3L9L1</accession>
<dbReference type="CDD" id="cd09854">
    <property type="entry name" value="PIN_VapC-like"/>
    <property type="match status" value="1"/>
</dbReference>
<keyword evidence="3" id="KW-1185">Reference proteome</keyword>
<dbReference type="Proteomes" id="UP000014605">
    <property type="component" value="Unassembled WGS sequence"/>
</dbReference>
<evidence type="ECO:0000259" key="1">
    <source>
        <dbReference type="Pfam" id="PF13470"/>
    </source>
</evidence>
<proteinExistence type="predicted"/>
<dbReference type="HOGENOM" id="CLU_124456_3_1_12"/>
<dbReference type="PATRIC" id="fig|1125702.3.peg.970"/>
<dbReference type="Pfam" id="PF13470">
    <property type="entry name" value="PIN_3"/>
    <property type="match status" value="1"/>
</dbReference>
<evidence type="ECO:0000313" key="2">
    <source>
        <dbReference type="EMBL" id="EPF47118.1"/>
    </source>
</evidence>
<evidence type="ECO:0000313" key="3">
    <source>
        <dbReference type="Proteomes" id="UP000014605"/>
    </source>
</evidence>
<dbReference type="EMBL" id="ATFC01000007">
    <property type="protein sequence ID" value="EPF47118.1"/>
    <property type="molecule type" value="Genomic_DNA"/>
</dbReference>
<dbReference type="InterPro" id="IPR029060">
    <property type="entry name" value="PIN-like_dom_sf"/>
</dbReference>
<organism evidence="2 3">
    <name type="scientific">Treponema vincentii F0403</name>
    <dbReference type="NCBI Taxonomy" id="1125702"/>
    <lineage>
        <taxon>Bacteria</taxon>
        <taxon>Pseudomonadati</taxon>
        <taxon>Spirochaetota</taxon>
        <taxon>Spirochaetia</taxon>
        <taxon>Spirochaetales</taxon>
        <taxon>Treponemataceae</taxon>
        <taxon>Treponema</taxon>
    </lineage>
</organism>
<dbReference type="RefSeq" id="WP_016518420.1">
    <property type="nucleotide sequence ID" value="NZ_KE332512.1"/>
</dbReference>
<gene>
    <name evidence="2" type="ORF">HMPREF1222_00937</name>
</gene>
<dbReference type="InterPro" id="IPR002716">
    <property type="entry name" value="PIN_dom"/>
</dbReference>
<dbReference type="AlphaFoldDB" id="S3L9L1"/>
<feature type="domain" description="PIN" evidence="1">
    <location>
        <begin position="2"/>
        <end position="117"/>
    </location>
</feature>
<name>S3L9L1_9SPIR</name>